<organism evidence="2 3">
    <name type="scientific">Lacimicrobium alkaliphilum</name>
    <dbReference type="NCBI Taxonomy" id="1526571"/>
    <lineage>
        <taxon>Bacteria</taxon>
        <taxon>Pseudomonadati</taxon>
        <taxon>Pseudomonadota</taxon>
        <taxon>Gammaproteobacteria</taxon>
        <taxon>Alteromonadales</taxon>
        <taxon>Alteromonadaceae</taxon>
        <taxon>Lacimicrobium</taxon>
    </lineage>
</organism>
<keyword evidence="1" id="KW-0472">Membrane</keyword>
<evidence type="ECO:0000256" key="1">
    <source>
        <dbReference type="SAM" id="Phobius"/>
    </source>
</evidence>
<feature type="transmembrane region" description="Helical" evidence="1">
    <location>
        <begin position="110"/>
        <end position="129"/>
    </location>
</feature>
<keyword evidence="1" id="KW-1133">Transmembrane helix</keyword>
<evidence type="ECO:0000313" key="3">
    <source>
        <dbReference type="Proteomes" id="UP000614272"/>
    </source>
</evidence>
<name>A0ABQ1RSZ8_9ALTE</name>
<dbReference type="EMBL" id="BMGJ01000029">
    <property type="protein sequence ID" value="GGD79487.1"/>
    <property type="molecule type" value="Genomic_DNA"/>
</dbReference>
<evidence type="ECO:0008006" key="4">
    <source>
        <dbReference type="Google" id="ProtNLM"/>
    </source>
</evidence>
<accession>A0ABQ1RSZ8</accession>
<comment type="caution">
    <text evidence="2">The sequence shown here is derived from an EMBL/GenBank/DDBJ whole genome shotgun (WGS) entry which is preliminary data.</text>
</comment>
<sequence length="142" mass="15396">MKAVTTKLLAIVVFLTVLAGAIGSTIHEGWLTTWFLLFIFVGLPVLILAWIDLGSALRSLDNPTPLQRMLGVLFGVPQAVLGITSVFIGLSIVGWVLYNSLVEMQPQYSGSFLTLGVGPALVIFGLYWARAAFKREGKSEND</sequence>
<dbReference type="Proteomes" id="UP000614272">
    <property type="component" value="Unassembled WGS sequence"/>
</dbReference>
<feature type="transmembrane region" description="Helical" evidence="1">
    <location>
        <begin position="72"/>
        <end position="98"/>
    </location>
</feature>
<reference evidence="3" key="1">
    <citation type="journal article" date="2019" name="Int. J. Syst. Evol. Microbiol.">
        <title>The Global Catalogue of Microorganisms (GCM) 10K type strain sequencing project: providing services to taxonomists for standard genome sequencing and annotation.</title>
        <authorList>
            <consortium name="The Broad Institute Genomics Platform"/>
            <consortium name="The Broad Institute Genome Sequencing Center for Infectious Disease"/>
            <person name="Wu L."/>
            <person name="Ma J."/>
        </authorList>
    </citation>
    <scope>NUCLEOTIDE SEQUENCE [LARGE SCALE GENOMIC DNA]</scope>
    <source>
        <strain evidence="3">CGMCC 1.12923</strain>
    </source>
</reference>
<proteinExistence type="predicted"/>
<dbReference type="RefSeq" id="WP_099036679.1">
    <property type="nucleotide sequence ID" value="NZ_BMGJ01000029.1"/>
</dbReference>
<gene>
    <name evidence="2" type="ORF">GCM10011357_38070</name>
</gene>
<protein>
    <recommendedName>
        <fullName evidence="4">Major facilitator superfamily (MFS) profile domain-containing protein</fullName>
    </recommendedName>
</protein>
<keyword evidence="1" id="KW-0812">Transmembrane</keyword>
<feature type="transmembrane region" description="Helical" evidence="1">
    <location>
        <begin position="33"/>
        <end position="51"/>
    </location>
</feature>
<keyword evidence="3" id="KW-1185">Reference proteome</keyword>
<evidence type="ECO:0000313" key="2">
    <source>
        <dbReference type="EMBL" id="GGD79487.1"/>
    </source>
</evidence>